<keyword evidence="4" id="KW-1185">Reference proteome</keyword>
<dbReference type="GO" id="GO:0006002">
    <property type="term" value="P:fructose 6-phosphate metabolic process"/>
    <property type="evidence" value="ECO:0007669"/>
    <property type="project" value="TreeGrafter"/>
</dbReference>
<accession>A0A511ZHU4</accession>
<dbReference type="STRING" id="582851.GCA_900162665_00875"/>
<dbReference type="CDD" id="cd05009">
    <property type="entry name" value="SIS_GlmS_GlmD_2"/>
    <property type="match status" value="1"/>
</dbReference>
<dbReference type="Pfam" id="PF01380">
    <property type="entry name" value="SIS"/>
    <property type="match status" value="1"/>
</dbReference>
<comment type="caution">
    <text evidence="3">The sequence shown here is derived from an EMBL/GenBank/DDBJ whole genome shotgun (WGS) entry which is preliminary data.</text>
</comment>
<proteinExistence type="predicted"/>
<dbReference type="OrthoDB" id="5150296at2"/>
<keyword evidence="1" id="KW-0677">Repeat</keyword>
<dbReference type="RefSeq" id="WP_147210026.1">
    <property type="nucleotide sequence ID" value="NZ_BJYM01000006.1"/>
</dbReference>
<dbReference type="GO" id="GO:0006047">
    <property type="term" value="P:UDP-N-acetylglucosamine metabolic process"/>
    <property type="evidence" value="ECO:0007669"/>
    <property type="project" value="TreeGrafter"/>
</dbReference>
<dbReference type="EMBL" id="BJYM01000006">
    <property type="protein sequence ID" value="GEN87007.1"/>
    <property type="molecule type" value="Genomic_DNA"/>
</dbReference>
<dbReference type="GO" id="GO:0097367">
    <property type="term" value="F:carbohydrate derivative binding"/>
    <property type="evidence" value="ECO:0007669"/>
    <property type="project" value="InterPro"/>
</dbReference>
<reference evidence="3 4" key="1">
    <citation type="submission" date="2019-07" db="EMBL/GenBank/DDBJ databases">
        <title>Whole genome shotgun sequence of Oceanobacillus sojae NBRC 105379.</title>
        <authorList>
            <person name="Hosoyama A."/>
            <person name="Uohara A."/>
            <person name="Ohji S."/>
            <person name="Ichikawa N."/>
        </authorList>
    </citation>
    <scope>NUCLEOTIDE SEQUENCE [LARGE SCALE GENOMIC DNA]</scope>
    <source>
        <strain evidence="3 4">NBRC 105379</strain>
    </source>
</reference>
<dbReference type="InterPro" id="IPR001347">
    <property type="entry name" value="SIS_dom"/>
</dbReference>
<dbReference type="AlphaFoldDB" id="A0A511ZHU4"/>
<dbReference type="Gene3D" id="3.40.50.10490">
    <property type="entry name" value="Glucose-6-phosphate isomerase like protein, domain 1"/>
    <property type="match status" value="2"/>
</dbReference>
<evidence type="ECO:0000259" key="2">
    <source>
        <dbReference type="PROSITE" id="PS51464"/>
    </source>
</evidence>
<evidence type="ECO:0000256" key="1">
    <source>
        <dbReference type="ARBA" id="ARBA00022737"/>
    </source>
</evidence>
<sequence>MVSMLDYIYEEQVTLEKIIKEFDFNLPELKDVTHCLILATGSSYNASLAAKYYMESTGDMYIDIQEPFDFLHYGKVDPKFDLVIAVSQSGKSTSTIHAVEKITQFQKIKTITLTSDSESPITKVANHMLNLNMGMEKVGFVTKGYSATVLNLMLLSLAIASQSHRMDEKVLEKEKENLCKAVYSINKIIDKTAKFFENKKAELKESNRFLAIGYGPNWGTAKEFETKFTETVRKPSQGFELEAYMHGPYLEANETHSIFFVETDSAILSRSKALRGYMESHVKRCYVISTQSAGGEDELALDLDVSEKISPLLLVIPFQYFAYQIATIQGIDLGQRIFDDFDQVLQSKI</sequence>
<dbReference type="Proteomes" id="UP000321558">
    <property type="component" value="Unassembled WGS sequence"/>
</dbReference>
<keyword evidence="3" id="KW-0032">Aminotransferase</keyword>
<evidence type="ECO:0000313" key="4">
    <source>
        <dbReference type="Proteomes" id="UP000321558"/>
    </source>
</evidence>
<dbReference type="PANTHER" id="PTHR10937">
    <property type="entry name" value="GLUCOSAMINE--FRUCTOSE-6-PHOSPHATE AMINOTRANSFERASE, ISOMERIZING"/>
    <property type="match status" value="1"/>
</dbReference>
<dbReference type="GO" id="GO:0006487">
    <property type="term" value="P:protein N-linked glycosylation"/>
    <property type="evidence" value="ECO:0007669"/>
    <property type="project" value="TreeGrafter"/>
</dbReference>
<dbReference type="PANTHER" id="PTHR10937:SF17">
    <property type="entry name" value="GLUCOSAMINE-FRUCTOSE-6-PHOSPHATE AMINOTRANSFERASE"/>
    <property type="match status" value="1"/>
</dbReference>
<gene>
    <name evidence="3" type="ORF">OSO01_17460</name>
</gene>
<feature type="domain" description="SIS" evidence="2">
    <location>
        <begin position="25"/>
        <end position="169"/>
    </location>
</feature>
<dbReference type="SUPFAM" id="SSF53697">
    <property type="entry name" value="SIS domain"/>
    <property type="match status" value="1"/>
</dbReference>
<protein>
    <submittedName>
        <fullName evidence="3">Glucosamine--fructose-6-phosphate aminotransferase</fullName>
    </submittedName>
</protein>
<evidence type="ECO:0000313" key="3">
    <source>
        <dbReference type="EMBL" id="GEN87007.1"/>
    </source>
</evidence>
<dbReference type="CDD" id="cd05008">
    <property type="entry name" value="SIS_GlmS_GlmD_1"/>
    <property type="match status" value="1"/>
</dbReference>
<organism evidence="3 4">
    <name type="scientific">Oceanobacillus sojae</name>
    <dbReference type="NCBI Taxonomy" id="582851"/>
    <lineage>
        <taxon>Bacteria</taxon>
        <taxon>Bacillati</taxon>
        <taxon>Bacillota</taxon>
        <taxon>Bacilli</taxon>
        <taxon>Bacillales</taxon>
        <taxon>Bacillaceae</taxon>
        <taxon>Oceanobacillus</taxon>
    </lineage>
</organism>
<name>A0A511ZHU4_9BACI</name>
<dbReference type="InterPro" id="IPR035490">
    <property type="entry name" value="GlmS/FrlB_SIS"/>
</dbReference>
<keyword evidence="3" id="KW-0808">Transferase</keyword>
<dbReference type="InterPro" id="IPR046348">
    <property type="entry name" value="SIS_dom_sf"/>
</dbReference>
<dbReference type="GO" id="GO:0004360">
    <property type="term" value="F:glutamine-fructose-6-phosphate transaminase (isomerizing) activity"/>
    <property type="evidence" value="ECO:0007669"/>
    <property type="project" value="TreeGrafter"/>
</dbReference>
<dbReference type="InterPro" id="IPR035466">
    <property type="entry name" value="GlmS/AgaS_SIS"/>
</dbReference>
<dbReference type="PROSITE" id="PS51464">
    <property type="entry name" value="SIS"/>
    <property type="match status" value="1"/>
</dbReference>